<keyword evidence="2" id="KW-1185">Reference proteome</keyword>
<dbReference type="AlphaFoldDB" id="H8H259"/>
<organism evidence="1 2">
    <name type="scientific">Deinococcus gobiensis (strain DSM 21396 / JCM 16679 / CGMCC 1.7299 / I-0)</name>
    <dbReference type="NCBI Taxonomy" id="745776"/>
    <lineage>
        <taxon>Bacteria</taxon>
        <taxon>Thermotogati</taxon>
        <taxon>Deinococcota</taxon>
        <taxon>Deinococci</taxon>
        <taxon>Deinococcales</taxon>
        <taxon>Deinococcaceae</taxon>
        <taxon>Deinococcus</taxon>
    </lineage>
</organism>
<protein>
    <submittedName>
        <fullName evidence="1">Transposase, putative</fullName>
    </submittedName>
</protein>
<name>H8H259_DEIGI</name>
<sequence>MKYAVHLTPEERAHLKALLKSGTAPTRKLTHARILLKADLKTHGLDDEHIAETLEVHPRTVQRVRKTYVLEGFEAALNHLRPQRLKPKKLDERGEAHLVALACSTVPEELGHRTWTLRLLADQMMELGYVDSISYETVRVYLKKTFLNPINTSSSSFRPIRTVPLSRRWRMYWTCTRHRTNPYSRSSVLTSDPVTLLPMSKSVSRTHLVA</sequence>
<accession>H8H259</accession>
<dbReference type="SUPFAM" id="SSF46689">
    <property type="entry name" value="Homeodomain-like"/>
    <property type="match status" value="1"/>
</dbReference>
<gene>
    <name evidence="1" type="ordered locus">DGo_PB0337</name>
</gene>
<reference evidence="1 2" key="1">
    <citation type="journal article" date="2012" name="PLoS ONE">
        <title>Genome sequence and transcriptome analysis of the radioresistant bacterium Deinococcus gobiensis: insights into the extreme environmental adaptations.</title>
        <authorList>
            <person name="Yuan M."/>
            <person name="Chen M."/>
            <person name="Zhang W."/>
            <person name="Lu W."/>
            <person name="Wang J."/>
            <person name="Yang M."/>
            <person name="Zhao P."/>
            <person name="Tang R."/>
            <person name="Li X."/>
            <person name="Hao Y."/>
            <person name="Zhou Z."/>
            <person name="Zhan Y."/>
            <person name="Yu H."/>
            <person name="Teng C."/>
            <person name="Yan Y."/>
            <person name="Ping S."/>
            <person name="Wang Y."/>
            <person name="Lin M."/>
        </authorList>
    </citation>
    <scope>NUCLEOTIDE SEQUENCE [LARGE SCALE GENOMIC DNA]</scope>
    <source>
        <strain evidence="2">DSM 21396 / JCM 16679 / CGMCC 1.7299 / I-0</strain>
        <plasmid evidence="1">P2</plasmid>
    </source>
</reference>
<dbReference type="Proteomes" id="UP000007575">
    <property type="component" value="Plasmid P2"/>
</dbReference>
<dbReference type="HOGENOM" id="CLU_041125_5_1_0"/>
<keyword evidence="1" id="KW-0614">Plasmid</keyword>
<dbReference type="Pfam" id="PF13565">
    <property type="entry name" value="HTH_32"/>
    <property type="match status" value="1"/>
</dbReference>
<dbReference type="KEGG" id="dgo:DGo_PB0337"/>
<dbReference type="OrthoDB" id="69748at2"/>
<evidence type="ECO:0000313" key="2">
    <source>
        <dbReference type="Proteomes" id="UP000007575"/>
    </source>
</evidence>
<evidence type="ECO:0000313" key="1">
    <source>
        <dbReference type="EMBL" id="AFD27606.1"/>
    </source>
</evidence>
<dbReference type="InterPro" id="IPR009057">
    <property type="entry name" value="Homeodomain-like_sf"/>
</dbReference>
<dbReference type="EMBL" id="CP002193">
    <property type="protein sequence ID" value="AFD27606.1"/>
    <property type="molecule type" value="Genomic_DNA"/>
</dbReference>
<proteinExistence type="predicted"/>
<dbReference type="RefSeq" id="WP_014686700.1">
    <property type="nucleotide sequence ID" value="NC_017791.1"/>
</dbReference>
<geneLocation type="plasmid" evidence="1 2">
    <name>P2</name>
</geneLocation>